<accession>G0QZG0</accession>
<dbReference type="InParanoid" id="G0QZG0"/>
<dbReference type="AlphaFoldDB" id="G0QZG0"/>
<protein>
    <submittedName>
        <fullName evidence="1">Uncharacterized protein</fullName>
    </submittedName>
</protein>
<proteinExistence type="predicted"/>
<dbReference type="GeneID" id="14905500"/>
<dbReference type="RefSeq" id="XP_004030634.1">
    <property type="nucleotide sequence ID" value="XM_004030586.1"/>
</dbReference>
<organism evidence="1 2">
    <name type="scientific">Ichthyophthirius multifiliis</name>
    <name type="common">White spot disease agent</name>
    <name type="synonym">Ich</name>
    <dbReference type="NCBI Taxonomy" id="5932"/>
    <lineage>
        <taxon>Eukaryota</taxon>
        <taxon>Sar</taxon>
        <taxon>Alveolata</taxon>
        <taxon>Ciliophora</taxon>
        <taxon>Intramacronucleata</taxon>
        <taxon>Oligohymenophorea</taxon>
        <taxon>Hymenostomatida</taxon>
        <taxon>Ophryoglenina</taxon>
        <taxon>Ichthyophthirius</taxon>
    </lineage>
</organism>
<evidence type="ECO:0000313" key="1">
    <source>
        <dbReference type="EMBL" id="EGR29398.1"/>
    </source>
</evidence>
<dbReference type="Proteomes" id="UP000008983">
    <property type="component" value="Unassembled WGS sequence"/>
</dbReference>
<name>G0QZG0_ICHMU</name>
<gene>
    <name evidence="1" type="ORF">IMG5_156400</name>
</gene>
<sequence>MIFQIDIYNNLNLFIFKMLKTQFQNLYMPNKIIKWIKINIIQIILKIYYKKQNRINIYNFFPYNKFKGNKKYYFKYQNYKLYYYNLYFLVYICYKFQKIINNIYKNQIKQQLLKKKNGKKRSNQKERLRNYSYRQRLRQDNWNRLKE</sequence>
<evidence type="ECO:0000313" key="2">
    <source>
        <dbReference type="Proteomes" id="UP000008983"/>
    </source>
</evidence>
<reference evidence="1 2" key="1">
    <citation type="submission" date="2011-07" db="EMBL/GenBank/DDBJ databases">
        <authorList>
            <person name="Coyne R."/>
            <person name="Brami D."/>
            <person name="Johnson J."/>
            <person name="Hostetler J."/>
            <person name="Hannick L."/>
            <person name="Clark T."/>
            <person name="Cassidy-Hanley D."/>
            <person name="Inman J."/>
        </authorList>
    </citation>
    <scope>NUCLEOTIDE SEQUENCE [LARGE SCALE GENOMIC DNA]</scope>
    <source>
        <strain evidence="1 2">G5</strain>
    </source>
</reference>
<dbReference type="EMBL" id="GL984147">
    <property type="protein sequence ID" value="EGR29398.1"/>
    <property type="molecule type" value="Genomic_DNA"/>
</dbReference>
<keyword evidence="2" id="KW-1185">Reference proteome</keyword>